<keyword evidence="4 6" id="KW-1133">Transmembrane helix</keyword>
<organism evidence="8 9">
    <name type="scientific">Spongisporangium articulatum</name>
    <dbReference type="NCBI Taxonomy" id="3362603"/>
    <lineage>
        <taxon>Bacteria</taxon>
        <taxon>Bacillati</taxon>
        <taxon>Actinomycetota</taxon>
        <taxon>Actinomycetes</taxon>
        <taxon>Kineosporiales</taxon>
        <taxon>Kineosporiaceae</taxon>
        <taxon>Spongisporangium</taxon>
    </lineage>
</organism>
<dbReference type="PANTHER" id="PTHR32322">
    <property type="entry name" value="INNER MEMBRANE TRANSPORTER"/>
    <property type="match status" value="1"/>
</dbReference>
<reference evidence="8 9" key="1">
    <citation type="submission" date="2024-10" db="EMBL/GenBank/DDBJ databases">
        <title>The Natural Products Discovery Center: Release of the First 8490 Sequenced Strains for Exploring Actinobacteria Biosynthetic Diversity.</title>
        <authorList>
            <person name="Kalkreuter E."/>
            <person name="Kautsar S.A."/>
            <person name="Yang D."/>
            <person name="Bader C.D."/>
            <person name="Teijaro C.N."/>
            <person name="Fluegel L."/>
            <person name="Davis C.M."/>
            <person name="Simpson J.R."/>
            <person name="Lauterbach L."/>
            <person name="Steele A.D."/>
            <person name="Gui C."/>
            <person name="Meng S."/>
            <person name="Li G."/>
            <person name="Viehrig K."/>
            <person name="Ye F."/>
            <person name="Su P."/>
            <person name="Kiefer A.F."/>
            <person name="Nichols A."/>
            <person name="Cepeda A.J."/>
            <person name="Yan W."/>
            <person name="Fan B."/>
            <person name="Jiang Y."/>
            <person name="Adhikari A."/>
            <person name="Zheng C.-J."/>
            <person name="Schuster L."/>
            <person name="Cowan T.M."/>
            <person name="Smanski M.J."/>
            <person name="Chevrette M.G."/>
            <person name="De Carvalho L.P.S."/>
            <person name="Shen B."/>
        </authorList>
    </citation>
    <scope>NUCLEOTIDE SEQUENCE [LARGE SCALE GENOMIC DNA]</scope>
    <source>
        <strain evidence="8 9">NPDC049639</strain>
    </source>
</reference>
<evidence type="ECO:0000259" key="7">
    <source>
        <dbReference type="Pfam" id="PF00892"/>
    </source>
</evidence>
<evidence type="ECO:0000256" key="6">
    <source>
        <dbReference type="SAM" id="Phobius"/>
    </source>
</evidence>
<keyword evidence="5 6" id="KW-0472">Membrane</keyword>
<evidence type="ECO:0000256" key="2">
    <source>
        <dbReference type="ARBA" id="ARBA00007362"/>
    </source>
</evidence>
<dbReference type="RefSeq" id="WP_398279245.1">
    <property type="nucleotide sequence ID" value="NZ_JBITLV010000003.1"/>
</dbReference>
<evidence type="ECO:0000313" key="9">
    <source>
        <dbReference type="Proteomes" id="UP001612915"/>
    </source>
</evidence>
<feature type="transmembrane region" description="Helical" evidence="6">
    <location>
        <begin position="140"/>
        <end position="159"/>
    </location>
</feature>
<comment type="subcellular location">
    <subcellularLocation>
        <location evidence="1">Membrane</location>
        <topology evidence="1">Multi-pass membrane protein</topology>
    </subcellularLocation>
</comment>
<evidence type="ECO:0000313" key="8">
    <source>
        <dbReference type="EMBL" id="MFI7587478.1"/>
    </source>
</evidence>
<feature type="domain" description="EamA" evidence="7">
    <location>
        <begin position="7"/>
        <end position="130"/>
    </location>
</feature>
<dbReference type="InterPro" id="IPR037185">
    <property type="entry name" value="EmrE-like"/>
</dbReference>
<feature type="transmembrane region" description="Helical" evidence="6">
    <location>
        <begin position="210"/>
        <end position="226"/>
    </location>
</feature>
<name>A0ABW8AN04_9ACTN</name>
<feature type="transmembrane region" description="Helical" evidence="6">
    <location>
        <begin position="171"/>
        <end position="190"/>
    </location>
</feature>
<evidence type="ECO:0000256" key="1">
    <source>
        <dbReference type="ARBA" id="ARBA00004141"/>
    </source>
</evidence>
<dbReference type="Proteomes" id="UP001612915">
    <property type="component" value="Unassembled WGS sequence"/>
</dbReference>
<dbReference type="InterPro" id="IPR000620">
    <property type="entry name" value="EamA_dom"/>
</dbReference>
<feature type="transmembrane region" description="Helical" evidence="6">
    <location>
        <begin position="268"/>
        <end position="286"/>
    </location>
</feature>
<evidence type="ECO:0000256" key="5">
    <source>
        <dbReference type="ARBA" id="ARBA00023136"/>
    </source>
</evidence>
<feature type="transmembrane region" description="Helical" evidence="6">
    <location>
        <begin position="117"/>
        <end position="134"/>
    </location>
</feature>
<dbReference type="InterPro" id="IPR050638">
    <property type="entry name" value="AA-Vitamin_Transporters"/>
</dbReference>
<gene>
    <name evidence="8" type="ORF">ACIB24_10440</name>
</gene>
<sequence length="304" mass="31837">MPIRDSVLALLVTVIWGANFVVIDEGLDGMPPVLFVAIRFVVVVFPAILFVKRPEVPWRVLGTVGLFLSIGQFGLLYSALKVGMPAGLASLVLQAQVLLTVLLAALRLHERPTTRQLVGVGLGIVGLAVVAGGRSAATPWLGLLLTLAAALSWATGNIAARQARVASGLSLTVWSALFVPVPMFLLSLALDGPTAVGHALGHLSTANVLSTLYTAVLASLVGYGIWNTLLARHAAAQVVPFTLLVPVTGMLTAWLVQQERPGPLELTGGVVLLLGVAVTAVGGWRGERKAEPLPMEPLTEGRAR</sequence>
<dbReference type="Gene3D" id="1.10.3730.20">
    <property type="match status" value="1"/>
</dbReference>
<dbReference type="EMBL" id="JBITLV010000003">
    <property type="protein sequence ID" value="MFI7587478.1"/>
    <property type="molecule type" value="Genomic_DNA"/>
</dbReference>
<feature type="transmembrane region" description="Helical" evidence="6">
    <location>
        <begin position="58"/>
        <end position="80"/>
    </location>
</feature>
<accession>A0ABW8AN04</accession>
<comment type="caution">
    <text evidence="8">The sequence shown here is derived from an EMBL/GenBank/DDBJ whole genome shotgun (WGS) entry which is preliminary data.</text>
</comment>
<feature type="transmembrane region" description="Helical" evidence="6">
    <location>
        <begin position="238"/>
        <end position="256"/>
    </location>
</feature>
<protein>
    <submittedName>
        <fullName evidence="8">EamA family transporter</fullName>
    </submittedName>
</protein>
<keyword evidence="3 6" id="KW-0812">Transmembrane</keyword>
<evidence type="ECO:0000256" key="4">
    <source>
        <dbReference type="ARBA" id="ARBA00022989"/>
    </source>
</evidence>
<feature type="transmembrane region" description="Helical" evidence="6">
    <location>
        <begin position="29"/>
        <end position="51"/>
    </location>
</feature>
<dbReference type="PANTHER" id="PTHR32322:SF9">
    <property type="entry name" value="AMINO-ACID METABOLITE EFFLUX PUMP-RELATED"/>
    <property type="match status" value="1"/>
</dbReference>
<keyword evidence="9" id="KW-1185">Reference proteome</keyword>
<feature type="transmembrane region" description="Helical" evidence="6">
    <location>
        <begin position="7"/>
        <end position="23"/>
    </location>
</feature>
<comment type="similarity">
    <text evidence="2">Belongs to the EamA transporter family.</text>
</comment>
<feature type="domain" description="EamA" evidence="7">
    <location>
        <begin position="141"/>
        <end position="279"/>
    </location>
</feature>
<dbReference type="Pfam" id="PF00892">
    <property type="entry name" value="EamA"/>
    <property type="match status" value="2"/>
</dbReference>
<dbReference type="SUPFAM" id="SSF103481">
    <property type="entry name" value="Multidrug resistance efflux transporter EmrE"/>
    <property type="match status" value="2"/>
</dbReference>
<proteinExistence type="inferred from homology"/>
<evidence type="ECO:0000256" key="3">
    <source>
        <dbReference type="ARBA" id="ARBA00022692"/>
    </source>
</evidence>
<feature type="transmembrane region" description="Helical" evidence="6">
    <location>
        <begin position="86"/>
        <end position="105"/>
    </location>
</feature>